<keyword evidence="4" id="KW-1185">Reference proteome</keyword>
<keyword evidence="1" id="KW-0175">Coiled coil</keyword>
<organism evidence="3 4">
    <name type="scientific">Massiliimalia timonensis</name>
    <dbReference type="NCBI Taxonomy" id="1987501"/>
    <lineage>
        <taxon>Bacteria</taxon>
        <taxon>Bacillati</taxon>
        <taxon>Bacillota</taxon>
        <taxon>Clostridia</taxon>
        <taxon>Eubacteriales</taxon>
        <taxon>Oscillospiraceae</taxon>
        <taxon>Massiliimalia</taxon>
    </lineage>
</organism>
<evidence type="ECO:0000259" key="2">
    <source>
        <dbReference type="Pfam" id="PF06970"/>
    </source>
</evidence>
<protein>
    <submittedName>
        <fullName evidence="3">Replication initiator protein A</fullName>
    </submittedName>
</protein>
<feature type="domain" description="Replication initiator A N-terminal" evidence="2">
    <location>
        <begin position="17"/>
        <end position="90"/>
    </location>
</feature>
<dbReference type="Proteomes" id="UP000632659">
    <property type="component" value="Unassembled WGS sequence"/>
</dbReference>
<comment type="caution">
    <text evidence="3">The sequence shown here is derived from an EMBL/GenBank/DDBJ whole genome shotgun (WGS) entry which is preliminary data.</text>
</comment>
<feature type="coiled-coil region" evidence="1">
    <location>
        <begin position="117"/>
        <end position="169"/>
    </location>
</feature>
<evidence type="ECO:0000313" key="4">
    <source>
        <dbReference type="Proteomes" id="UP000632659"/>
    </source>
</evidence>
<reference evidence="3" key="1">
    <citation type="submission" date="2020-08" db="EMBL/GenBank/DDBJ databases">
        <title>Genome public.</title>
        <authorList>
            <person name="Liu C."/>
            <person name="Sun Q."/>
        </authorList>
    </citation>
    <scope>NUCLEOTIDE SEQUENCE</scope>
    <source>
        <strain evidence="3">NSJ-15</strain>
    </source>
</reference>
<dbReference type="RefSeq" id="WP_187536802.1">
    <property type="nucleotide sequence ID" value="NZ_JACRTL010000008.1"/>
</dbReference>
<dbReference type="Pfam" id="PF06970">
    <property type="entry name" value="RepA_N"/>
    <property type="match status" value="1"/>
</dbReference>
<name>A0A8J6P307_9FIRM</name>
<dbReference type="InterPro" id="IPR010724">
    <property type="entry name" value="RepA_N"/>
</dbReference>
<gene>
    <name evidence="3" type="ORF">H8702_12380</name>
</gene>
<evidence type="ECO:0000256" key="1">
    <source>
        <dbReference type="SAM" id="Coils"/>
    </source>
</evidence>
<dbReference type="EMBL" id="JACRTL010000008">
    <property type="protein sequence ID" value="MBC8611886.1"/>
    <property type="molecule type" value="Genomic_DNA"/>
</dbReference>
<accession>A0A8J6P307</accession>
<dbReference type="AlphaFoldDB" id="A0A8J6P307"/>
<sequence>MKNKNHFTYKKEYTTCFTQIPNTLIYSQRYAHLSINSKYLYALLLDRIQLSLKNHYLDSKGRAYIFFSREEAAKILGCGLNTSGKVFKELVSADLIEEVQQRGKRANIIYVKMPIESQRNEENVKKAKEAKKVLAQKRREYLKKINTSIKVKQSKLAALKKKLAAMKKEFAQKPILTIQESDIEKIKEQIDYNYFTYACPEQLPIVDQLVQSIAEMSVSDSTKINGCYHSAIHLLDTLSSVDTNCILDLADHIRNSVSWGSVRHKTAYLKSLIYNFVSQRELEIAAFSCPGF</sequence>
<evidence type="ECO:0000313" key="3">
    <source>
        <dbReference type="EMBL" id="MBC8611886.1"/>
    </source>
</evidence>
<proteinExistence type="predicted"/>